<dbReference type="InterPro" id="IPR036322">
    <property type="entry name" value="WD40_repeat_dom_sf"/>
</dbReference>
<name>A0A4Q9MLU3_9APHY</name>
<evidence type="ECO:0000256" key="1">
    <source>
        <dbReference type="ARBA" id="ARBA00022574"/>
    </source>
</evidence>
<gene>
    <name evidence="3" type="ORF">BD311DRAFT_386606</name>
</gene>
<dbReference type="PANTHER" id="PTHR22838:SF0">
    <property type="entry name" value="WD REPEAT-CONTAINING PROTEIN 26"/>
    <property type="match status" value="1"/>
</dbReference>
<evidence type="ECO:0000313" key="3">
    <source>
        <dbReference type="EMBL" id="TBU27282.1"/>
    </source>
</evidence>
<organism evidence="3">
    <name type="scientific">Dichomitus squalens</name>
    <dbReference type="NCBI Taxonomy" id="114155"/>
    <lineage>
        <taxon>Eukaryota</taxon>
        <taxon>Fungi</taxon>
        <taxon>Dikarya</taxon>
        <taxon>Basidiomycota</taxon>
        <taxon>Agaricomycotina</taxon>
        <taxon>Agaricomycetes</taxon>
        <taxon>Polyporales</taxon>
        <taxon>Polyporaceae</taxon>
        <taxon>Dichomitus</taxon>
    </lineage>
</organism>
<dbReference type="InterPro" id="IPR001680">
    <property type="entry name" value="WD40_rpt"/>
</dbReference>
<dbReference type="AlphaFoldDB" id="A0A4Q9MLU3"/>
<proteinExistence type="predicted"/>
<sequence>MPSLRRLEIVLGDWEGQDPPPGFQQPSRAEQSFREVEKALMDGPLAGGVEHVTFVVPRKSTAGTPSFWAVRLRETFPRLEEKGLLKIRTDPDTLIGTNCHVKHVEALTFSNTGQHLATMVLDNAALWDIKTNTAVARFMRNADGSPGSSTGQEPAFSPTASRLAVVAGYKHITLQDVSSADSADVLELPWREIGTVVCCQWSLDGTKLAVGSRWGIICLWQDAGAFRDRLILRPPGAGRIVSFISFSSDNRLLVVVHKSLKDQSWRVWEVATGRLVRTMEPPHGCDILSVAFHLKPTTWLLAAAI</sequence>
<reference evidence="3" key="1">
    <citation type="submission" date="2019-01" db="EMBL/GenBank/DDBJ databases">
        <title>Draft genome sequences of three monokaryotic isolates of the white-rot basidiomycete fungus Dichomitus squalens.</title>
        <authorList>
            <consortium name="DOE Joint Genome Institute"/>
            <person name="Lopez S.C."/>
            <person name="Andreopoulos B."/>
            <person name="Pangilinan J."/>
            <person name="Lipzen A."/>
            <person name="Riley R."/>
            <person name="Ahrendt S."/>
            <person name="Ng V."/>
            <person name="Barry K."/>
            <person name="Daum C."/>
            <person name="Grigoriev I.V."/>
            <person name="Hilden K.S."/>
            <person name="Makela M.R."/>
            <person name="de Vries R.P."/>
        </authorList>
    </citation>
    <scope>NUCLEOTIDE SEQUENCE [LARGE SCALE GENOMIC DNA]</scope>
    <source>
        <strain evidence="3">OM18370.1</strain>
    </source>
</reference>
<keyword evidence="1" id="KW-0853">WD repeat</keyword>
<dbReference type="EMBL" id="ML143434">
    <property type="protein sequence ID" value="TBU27282.1"/>
    <property type="molecule type" value="Genomic_DNA"/>
</dbReference>
<dbReference type="Pfam" id="PF00400">
    <property type="entry name" value="WD40"/>
    <property type="match status" value="1"/>
</dbReference>
<evidence type="ECO:0000256" key="2">
    <source>
        <dbReference type="ARBA" id="ARBA00022737"/>
    </source>
</evidence>
<dbReference type="InterPro" id="IPR015943">
    <property type="entry name" value="WD40/YVTN_repeat-like_dom_sf"/>
</dbReference>
<dbReference type="SUPFAM" id="SSF50978">
    <property type="entry name" value="WD40 repeat-like"/>
    <property type="match status" value="1"/>
</dbReference>
<dbReference type="Proteomes" id="UP000292957">
    <property type="component" value="Unassembled WGS sequence"/>
</dbReference>
<protein>
    <submittedName>
        <fullName evidence="3">WD40 repeat-like protein</fullName>
    </submittedName>
</protein>
<dbReference type="InterPro" id="IPR051350">
    <property type="entry name" value="WD_repeat-ST_regulator"/>
</dbReference>
<dbReference type="PANTHER" id="PTHR22838">
    <property type="entry name" value="WD REPEAT PROTEIN 26-RELATED"/>
    <property type="match status" value="1"/>
</dbReference>
<dbReference type="Gene3D" id="2.130.10.10">
    <property type="entry name" value="YVTN repeat-like/Quinoprotein amine dehydrogenase"/>
    <property type="match status" value="1"/>
</dbReference>
<keyword evidence="2" id="KW-0677">Repeat</keyword>
<accession>A0A4Q9MLU3</accession>
<dbReference type="OrthoDB" id="163438at2759"/>